<dbReference type="EMBL" id="JARQBN010000004">
    <property type="protein sequence ID" value="MDT2827537.1"/>
    <property type="molecule type" value="Genomic_DNA"/>
</dbReference>
<dbReference type="InterPro" id="IPR052942">
    <property type="entry name" value="LPS_cholinephosphotransferase"/>
</dbReference>
<dbReference type="Proteomes" id="UP001265301">
    <property type="component" value="Unassembled WGS sequence"/>
</dbReference>
<evidence type="ECO:0000313" key="3">
    <source>
        <dbReference type="Proteomes" id="UP001265301"/>
    </source>
</evidence>
<evidence type="ECO:0000313" key="2">
    <source>
        <dbReference type="EMBL" id="MDT2827537.1"/>
    </source>
</evidence>
<evidence type="ECO:0000259" key="1">
    <source>
        <dbReference type="Pfam" id="PF04991"/>
    </source>
</evidence>
<gene>
    <name evidence="2" type="ORF">P7H59_03605</name>
</gene>
<dbReference type="PANTHER" id="PTHR43404:SF2">
    <property type="entry name" value="LIPOPOLYSACCHARIDE CHOLINEPHOSPHOTRANSFERASE LICD"/>
    <property type="match status" value="1"/>
</dbReference>
<organism evidence="2 3">
    <name type="scientific">Enterococcus viikkiensis</name>
    <dbReference type="NCBI Taxonomy" id="930854"/>
    <lineage>
        <taxon>Bacteria</taxon>
        <taxon>Bacillati</taxon>
        <taxon>Bacillota</taxon>
        <taxon>Bacilli</taxon>
        <taxon>Lactobacillales</taxon>
        <taxon>Enterococcaceae</taxon>
        <taxon>Enterococcus</taxon>
    </lineage>
</organism>
<reference evidence="2 3" key="1">
    <citation type="submission" date="2023-03" db="EMBL/GenBank/DDBJ databases">
        <authorList>
            <person name="Shen W."/>
            <person name="Cai J."/>
        </authorList>
    </citation>
    <scope>NUCLEOTIDE SEQUENCE [LARGE SCALE GENOMIC DNA]</scope>
    <source>
        <strain evidence="2 3">B101</strain>
    </source>
</reference>
<dbReference type="Pfam" id="PF04991">
    <property type="entry name" value="LicD"/>
    <property type="match status" value="1"/>
</dbReference>
<proteinExistence type="predicted"/>
<sequence>MKRLSARDIQNISVDILVYIDKLCRENSINYSIFYGSLIGVERHKGYIPWDDDLDIVMPRPDYQKLVSLLSKQNDYILLSPEISDNYRYAFAKLVDPSTKAISKQYYGSEDDNLGVYVDIFPIDGFPTNLDERKTFGDLCEQYRANMLMTLNNSYAISRSWMKAHLKRILLYPKYVKTLKKGNSKFWKNKYEEIVASYPFENAEYCGYMEFINEVWGVFPTEWFKHYEEVEFEGHKFLSIKDRDKFLTLRYGDYMQLPPEEERVTHHPYDFYLKD</sequence>
<dbReference type="PANTHER" id="PTHR43404">
    <property type="entry name" value="LIPOPOLYSACCHARIDE CHOLINEPHOSPHOTRANSFERASE LICD"/>
    <property type="match status" value="1"/>
</dbReference>
<comment type="caution">
    <text evidence="2">The sequence shown here is derived from an EMBL/GenBank/DDBJ whole genome shotgun (WGS) entry which is preliminary data.</text>
</comment>
<keyword evidence="3" id="KW-1185">Reference proteome</keyword>
<dbReference type="InterPro" id="IPR007074">
    <property type="entry name" value="LicD/FKTN/FKRP_NTP_transf"/>
</dbReference>
<feature type="domain" description="LicD/FKTN/FKRP nucleotidyltransferase" evidence="1">
    <location>
        <begin position="24"/>
        <end position="252"/>
    </location>
</feature>
<dbReference type="RefSeq" id="WP_311818642.1">
    <property type="nucleotide sequence ID" value="NZ_JARQBN010000004.1"/>
</dbReference>
<protein>
    <submittedName>
        <fullName evidence="2">LicD family protein</fullName>
    </submittedName>
</protein>
<name>A0ABU3FNJ4_9ENTE</name>
<accession>A0ABU3FNJ4</accession>